<dbReference type="Gene3D" id="1.10.10.60">
    <property type="entry name" value="Homeodomain-like"/>
    <property type="match status" value="2"/>
</dbReference>
<keyword evidence="3" id="KW-0539">Nucleus</keyword>
<dbReference type="InterPro" id="IPR051651">
    <property type="entry name" value="DMTF1_DNA-bind_reg"/>
</dbReference>
<comment type="subcellular location">
    <subcellularLocation>
        <location evidence="1">Nucleus</location>
    </subcellularLocation>
</comment>
<dbReference type="SMART" id="SM00717">
    <property type="entry name" value="SANT"/>
    <property type="match status" value="2"/>
</dbReference>
<dbReference type="AlphaFoldDB" id="A0A545VC88"/>
<dbReference type="PANTHER" id="PTHR46380:SF2">
    <property type="entry name" value="CYCLIN-D-BINDING MYB-LIKE TRANSCRIPTION FACTOR 1"/>
    <property type="match status" value="1"/>
</dbReference>
<feature type="domain" description="HTH myb-type" evidence="6">
    <location>
        <begin position="461"/>
        <end position="514"/>
    </location>
</feature>
<feature type="compositionally biased region" description="Polar residues" evidence="4">
    <location>
        <begin position="18"/>
        <end position="27"/>
    </location>
</feature>
<feature type="compositionally biased region" description="Basic and acidic residues" evidence="4">
    <location>
        <begin position="51"/>
        <end position="60"/>
    </location>
</feature>
<feature type="compositionally biased region" description="Basic and acidic residues" evidence="4">
    <location>
        <begin position="231"/>
        <end position="245"/>
    </location>
</feature>
<dbReference type="PROSITE" id="PS51294">
    <property type="entry name" value="HTH_MYB"/>
    <property type="match status" value="1"/>
</dbReference>
<dbReference type="CDD" id="cd00167">
    <property type="entry name" value="SANT"/>
    <property type="match status" value="2"/>
</dbReference>
<feature type="compositionally biased region" description="Low complexity" evidence="4">
    <location>
        <begin position="192"/>
        <end position="205"/>
    </location>
</feature>
<gene>
    <name evidence="7" type="ORF">IF1G_01551</name>
</gene>
<keyword evidence="8" id="KW-1185">Reference proteome</keyword>
<dbReference type="Pfam" id="PF13921">
    <property type="entry name" value="Myb_DNA-bind_6"/>
    <property type="match status" value="1"/>
</dbReference>
<dbReference type="GO" id="GO:0005634">
    <property type="term" value="C:nucleus"/>
    <property type="evidence" value="ECO:0007669"/>
    <property type="project" value="UniProtKB-SubCell"/>
</dbReference>
<feature type="compositionally biased region" description="Basic residues" evidence="4">
    <location>
        <begin position="820"/>
        <end position="829"/>
    </location>
</feature>
<feature type="region of interest" description="Disordered" evidence="4">
    <location>
        <begin position="716"/>
        <end position="751"/>
    </location>
</feature>
<dbReference type="PANTHER" id="PTHR46380">
    <property type="entry name" value="CYCLIN-D-BINDING MYB-LIKE TRANSCRIPTION FACTOR 1"/>
    <property type="match status" value="1"/>
</dbReference>
<reference evidence="7 8" key="1">
    <citation type="journal article" date="2019" name="Appl. Microbiol. Biotechnol.">
        <title>Genome sequence of Isaria javanica and comparative genome analysis insights into family S53 peptidase evolution in fungal entomopathogens.</title>
        <authorList>
            <person name="Lin R."/>
            <person name="Zhang X."/>
            <person name="Xin B."/>
            <person name="Zou M."/>
            <person name="Gao Y."/>
            <person name="Qin F."/>
            <person name="Hu Q."/>
            <person name="Xie B."/>
            <person name="Cheng X."/>
        </authorList>
    </citation>
    <scope>NUCLEOTIDE SEQUENCE [LARGE SCALE GENOMIC DNA]</scope>
    <source>
        <strain evidence="7 8">IJ1G</strain>
    </source>
</reference>
<dbReference type="EMBL" id="SPUK01000002">
    <property type="protein sequence ID" value="TQV99336.1"/>
    <property type="molecule type" value="Genomic_DNA"/>
</dbReference>
<proteinExistence type="predicted"/>
<dbReference type="Proteomes" id="UP000315783">
    <property type="component" value="Unassembled WGS sequence"/>
</dbReference>
<evidence type="ECO:0000256" key="3">
    <source>
        <dbReference type="ARBA" id="ARBA00023242"/>
    </source>
</evidence>
<dbReference type="GO" id="GO:0000976">
    <property type="term" value="F:transcription cis-regulatory region binding"/>
    <property type="evidence" value="ECO:0007669"/>
    <property type="project" value="TreeGrafter"/>
</dbReference>
<evidence type="ECO:0000313" key="8">
    <source>
        <dbReference type="Proteomes" id="UP000315783"/>
    </source>
</evidence>
<evidence type="ECO:0000259" key="6">
    <source>
        <dbReference type="PROSITE" id="PS51294"/>
    </source>
</evidence>
<dbReference type="InterPro" id="IPR009057">
    <property type="entry name" value="Homeodomain-like_sf"/>
</dbReference>
<comment type="caution">
    <text evidence="7">The sequence shown here is derived from an EMBL/GenBank/DDBJ whole genome shotgun (WGS) entry which is preliminary data.</text>
</comment>
<dbReference type="OrthoDB" id="39591at2759"/>
<dbReference type="InterPro" id="IPR017930">
    <property type="entry name" value="Myb_dom"/>
</dbReference>
<evidence type="ECO:0000256" key="1">
    <source>
        <dbReference type="ARBA" id="ARBA00004123"/>
    </source>
</evidence>
<feature type="domain" description="Myb-like" evidence="5">
    <location>
        <begin position="461"/>
        <end position="510"/>
    </location>
</feature>
<dbReference type="SUPFAM" id="SSF46689">
    <property type="entry name" value="Homeodomain-like"/>
    <property type="match status" value="2"/>
</dbReference>
<dbReference type="GO" id="GO:0003700">
    <property type="term" value="F:DNA-binding transcription factor activity"/>
    <property type="evidence" value="ECO:0007669"/>
    <property type="project" value="TreeGrafter"/>
</dbReference>
<evidence type="ECO:0000259" key="5">
    <source>
        <dbReference type="PROSITE" id="PS50090"/>
    </source>
</evidence>
<evidence type="ECO:0000256" key="2">
    <source>
        <dbReference type="ARBA" id="ARBA00023125"/>
    </source>
</evidence>
<sequence length="855" mass="96106">MSSTSKWGDSRGFASTLLSLMRSQSSPTRDDLSAAPSSSSKKHRHRKRRDRDRDRDREPEYQQDPVDADGMAAASQELPPLRDDYEASEGEADFGALEVFDSNAAASSQAIEPPSPKKKRRDRKERNEHNSATKAQRRARRHSSSVNGNDDADESVVTPASLSKKKRKNSDFTDSKDRKKRKSNAAVDSIPEEQSQSQSPTSPSIAHSHHSRLLDDTAGPSGVEADEMDRDVEAVAREAWQEHINKQASQQQDTNVADAVLVATEVPEEVPEQAPEGAPEQAPEEVPGEEPEKAPESAAEEAPADGQAVPSPRRARSTRKKSKPTYFDQPVTDASLEAFEQLPSPSSITPKPRRMKSAAAKKGPRRQRKADRLKDLFNEPAPRSSYTQGKFSEAELSRIAHAIESFRAEYDMEQREVNEMIQAPGGTSAGEAHAQLWLRIFAECPDRHRQKVINIARKKFHNFVARGTWTFEQDNELSGLINQHGTKWAHIAGIINRHPEDIRDRYRNYLVCGGAQKKEPWSDEEEARLTQLIQDAMKDIDEIREKDPTKEVLKRPYEELVDWQNISELMERTRSRLQCITKWKSMNLRIQTQDKLASTEPDSNISFRLDKARRQLEDMPETEKYRLVLAINSTSASPTDKVPWQKLCDKQFRNLWHRSTLELVWSRLVKSVPGSAMRTVRECAQFLVDAYDQAGELPNIAGAGWDDEEEMQLISQVPFGKTEENRQAVSAETLTKEDMQGDEEEPSPETQEMQIDPALDALSEVPQSAKATPAKRTQNGKRPSSARKPRRPVEPIEESAGIFVDNDEGNGDGFLENNIHKRKTASKKGKTIEASVESSSDMDDMEDVPARVEAQ</sequence>
<feature type="compositionally biased region" description="Low complexity" evidence="4">
    <location>
        <begin position="272"/>
        <end position="281"/>
    </location>
</feature>
<organism evidence="7 8">
    <name type="scientific">Cordyceps javanica</name>
    <dbReference type="NCBI Taxonomy" id="43265"/>
    <lineage>
        <taxon>Eukaryota</taxon>
        <taxon>Fungi</taxon>
        <taxon>Dikarya</taxon>
        <taxon>Ascomycota</taxon>
        <taxon>Pezizomycotina</taxon>
        <taxon>Sordariomycetes</taxon>
        <taxon>Hypocreomycetidae</taxon>
        <taxon>Hypocreales</taxon>
        <taxon>Cordycipitaceae</taxon>
        <taxon>Cordyceps</taxon>
    </lineage>
</organism>
<dbReference type="STRING" id="43265.A0A545VC88"/>
<evidence type="ECO:0000313" key="7">
    <source>
        <dbReference type="EMBL" id="TQV99336.1"/>
    </source>
</evidence>
<name>A0A545VC88_9HYPO</name>
<dbReference type="InterPro" id="IPR001005">
    <property type="entry name" value="SANT/Myb"/>
</dbReference>
<feature type="region of interest" description="Disordered" evidence="4">
    <location>
        <begin position="766"/>
        <end position="855"/>
    </location>
</feature>
<feature type="compositionally biased region" description="Polar residues" evidence="4">
    <location>
        <begin position="246"/>
        <end position="255"/>
    </location>
</feature>
<evidence type="ECO:0000256" key="4">
    <source>
        <dbReference type="SAM" id="MobiDB-lite"/>
    </source>
</evidence>
<keyword evidence="2" id="KW-0238">DNA-binding</keyword>
<feature type="compositionally biased region" description="Basic residues" evidence="4">
    <location>
        <begin position="40"/>
        <end position="50"/>
    </location>
</feature>
<protein>
    <submittedName>
        <fullName evidence="7">Myb transcription factor</fullName>
    </submittedName>
</protein>
<feature type="compositionally biased region" description="Basic residues" evidence="4">
    <location>
        <begin position="313"/>
        <end position="323"/>
    </location>
</feature>
<feature type="region of interest" description="Disordered" evidence="4">
    <location>
        <begin position="18"/>
        <end position="389"/>
    </location>
</feature>
<feature type="domain" description="Myb-like" evidence="5">
    <location>
        <begin position="513"/>
        <end position="587"/>
    </location>
</feature>
<dbReference type="PROSITE" id="PS50090">
    <property type="entry name" value="MYB_LIKE"/>
    <property type="match status" value="2"/>
</dbReference>
<accession>A0A545VC88</accession>